<name>A0A9D3WNK6_9SAUR</name>
<evidence type="ECO:0000313" key="2">
    <source>
        <dbReference type="EMBL" id="KAH1165052.1"/>
    </source>
</evidence>
<evidence type="ECO:0000256" key="1">
    <source>
        <dbReference type="SAM" id="MobiDB-lite"/>
    </source>
</evidence>
<dbReference type="EMBL" id="JAHDVG010000488">
    <property type="protein sequence ID" value="KAH1165052.1"/>
    <property type="molecule type" value="Genomic_DNA"/>
</dbReference>
<gene>
    <name evidence="2" type="ORF">KIL84_022611</name>
</gene>
<sequence>MYPLWSSCHSVYTYSLWSHQEGGPVQVAQVPDCGESVAQSGPHPPPPLKKIIRKIICKNKSSFVKNKPESVGTRGWKLGAPLPPSTGATHCCLETSKKK</sequence>
<accession>A0A9D3WNK6</accession>
<organism evidence="2 3">
    <name type="scientific">Mauremys mutica</name>
    <name type="common">yellowpond turtle</name>
    <dbReference type="NCBI Taxonomy" id="74926"/>
    <lineage>
        <taxon>Eukaryota</taxon>
        <taxon>Metazoa</taxon>
        <taxon>Chordata</taxon>
        <taxon>Craniata</taxon>
        <taxon>Vertebrata</taxon>
        <taxon>Euteleostomi</taxon>
        <taxon>Archelosauria</taxon>
        <taxon>Testudinata</taxon>
        <taxon>Testudines</taxon>
        <taxon>Cryptodira</taxon>
        <taxon>Durocryptodira</taxon>
        <taxon>Testudinoidea</taxon>
        <taxon>Geoemydidae</taxon>
        <taxon>Geoemydinae</taxon>
        <taxon>Mauremys</taxon>
    </lineage>
</organism>
<reference evidence="2" key="1">
    <citation type="submission" date="2021-09" db="EMBL/GenBank/DDBJ databases">
        <title>The genome of Mauremys mutica provides insights into the evolution of semi-aquatic lifestyle.</title>
        <authorList>
            <person name="Gong S."/>
            <person name="Gao Y."/>
        </authorList>
    </citation>
    <scope>NUCLEOTIDE SEQUENCE</scope>
    <source>
        <strain evidence="2">MM-2020</strain>
        <tissue evidence="2">Muscle</tissue>
    </source>
</reference>
<dbReference type="Proteomes" id="UP000827986">
    <property type="component" value="Unassembled WGS sequence"/>
</dbReference>
<feature type="region of interest" description="Disordered" evidence="1">
    <location>
        <begin position="68"/>
        <end position="89"/>
    </location>
</feature>
<evidence type="ECO:0000313" key="3">
    <source>
        <dbReference type="Proteomes" id="UP000827986"/>
    </source>
</evidence>
<comment type="caution">
    <text evidence="2">The sequence shown here is derived from an EMBL/GenBank/DDBJ whole genome shotgun (WGS) entry which is preliminary data.</text>
</comment>
<keyword evidence="3" id="KW-1185">Reference proteome</keyword>
<protein>
    <submittedName>
        <fullName evidence="2">Uncharacterized protein</fullName>
    </submittedName>
</protein>
<dbReference type="AlphaFoldDB" id="A0A9D3WNK6"/>
<proteinExistence type="predicted"/>